<feature type="region of interest" description="Disordered" evidence="1">
    <location>
        <begin position="19"/>
        <end position="50"/>
    </location>
</feature>
<evidence type="ECO:0000313" key="2">
    <source>
        <dbReference type="EMBL" id="GFC86467.1"/>
    </source>
</evidence>
<dbReference type="EMBL" id="BKCJ011105348">
    <property type="protein sequence ID" value="GFC86467.1"/>
    <property type="molecule type" value="Genomic_DNA"/>
</dbReference>
<name>A0A699RN40_TANCI</name>
<dbReference type="AlphaFoldDB" id="A0A699RN40"/>
<protein>
    <submittedName>
        <fullName evidence="2">Uncharacterized protein</fullName>
    </submittedName>
</protein>
<accession>A0A699RN40</accession>
<sequence>AWQTDYGIMEEGMSILRERKSVPGISSSERKNGKKGTTRSSCELHDKEFV</sequence>
<comment type="caution">
    <text evidence="2">The sequence shown here is derived from an EMBL/GenBank/DDBJ whole genome shotgun (WGS) entry which is preliminary data.</text>
</comment>
<gene>
    <name evidence="2" type="ORF">Tci_858437</name>
</gene>
<proteinExistence type="predicted"/>
<reference evidence="2" key="1">
    <citation type="journal article" date="2019" name="Sci. Rep.">
        <title>Draft genome of Tanacetum cinerariifolium, the natural source of mosquito coil.</title>
        <authorList>
            <person name="Yamashiro T."/>
            <person name="Shiraishi A."/>
            <person name="Satake H."/>
            <person name="Nakayama K."/>
        </authorList>
    </citation>
    <scope>NUCLEOTIDE SEQUENCE</scope>
</reference>
<organism evidence="2">
    <name type="scientific">Tanacetum cinerariifolium</name>
    <name type="common">Dalmatian daisy</name>
    <name type="synonym">Chrysanthemum cinerariifolium</name>
    <dbReference type="NCBI Taxonomy" id="118510"/>
    <lineage>
        <taxon>Eukaryota</taxon>
        <taxon>Viridiplantae</taxon>
        <taxon>Streptophyta</taxon>
        <taxon>Embryophyta</taxon>
        <taxon>Tracheophyta</taxon>
        <taxon>Spermatophyta</taxon>
        <taxon>Magnoliopsida</taxon>
        <taxon>eudicotyledons</taxon>
        <taxon>Gunneridae</taxon>
        <taxon>Pentapetalae</taxon>
        <taxon>asterids</taxon>
        <taxon>campanulids</taxon>
        <taxon>Asterales</taxon>
        <taxon>Asteraceae</taxon>
        <taxon>Asteroideae</taxon>
        <taxon>Anthemideae</taxon>
        <taxon>Anthemidinae</taxon>
        <taxon>Tanacetum</taxon>
    </lineage>
</organism>
<feature type="non-terminal residue" evidence="2">
    <location>
        <position position="1"/>
    </location>
</feature>
<evidence type="ECO:0000256" key="1">
    <source>
        <dbReference type="SAM" id="MobiDB-lite"/>
    </source>
</evidence>